<dbReference type="InterPro" id="IPR036291">
    <property type="entry name" value="NAD(P)-bd_dom_sf"/>
</dbReference>
<dbReference type="InterPro" id="IPR050259">
    <property type="entry name" value="SDR"/>
</dbReference>
<proteinExistence type="inferred from homology"/>
<dbReference type="CDD" id="cd05233">
    <property type="entry name" value="SDR_c"/>
    <property type="match status" value="1"/>
</dbReference>
<comment type="caution">
    <text evidence="2">The sequence shown here is derived from an EMBL/GenBank/DDBJ whole genome shotgun (WGS) entry which is preliminary data.</text>
</comment>
<gene>
    <name evidence="2" type="ORF">GCM10023144_46770</name>
</gene>
<protein>
    <submittedName>
        <fullName evidence="2">3-oxoacyl-ACP reductase FabG</fullName>
    </submittedName>
</protein>
<dbReference type="PANTHER" id="PTHR42879:SF2">
    <property type="entry name" value="3-OXOACYL-[ACYL-CARRIER-PROTEIN] REDUCTASE FABG"/>
    <property type="match status" value="1"/>
</dbReference>
<dbReference type="RefSeq" id="WP_345252363.1">
    <property type="nucleotide sequence ID" value="NZ_BAABFO010000039.1"/>
</dbReference>
<dbReference type="Gene3D" id="3.40.50.720">
    <property type="entry name" value="NAD(P)-binding Rossmann-like Domain"/>
    <property type="match status" value="1"/>
</dbReference>
<dbReference type="PANTHER" id="PTHR42879">
    <property type="entry name" value="3-OXOACYL-(ACYL-CARRIER-PROTEIN) REDUCTASE"/>
    <property type="match status" value="1"/>
</dbReference>
<dbReference type="Proteomes" id="UP001501671">
    <property type="component" value="Unassembled WGS sequence"/>
</dbReference>
<dbReference type="EMBL" id="BAABFO010000039">
    <property type="protein sequence ID" value="GAA4343608.1"/>
    <property type="molecule type" value="Genomic_DNA"/>
</dbReference>
<dbReference type="SUPFAM" id="SSF51735">
    <property type="entry name" value="NAD(P)-binding Rossmann-fold domains"/>
    <property type="match status" value="1"/>
</dbReference>
<reference evidence="3" key="1">
    <citation type="journal article" date="2019" name="Int. J. Syst. Evol. Microbiol.">
        <title>The Global Catalogue of Microorganisms (GCM) 10K type strain sequencing project: providing services to taxonomists for standard genome sequencing and annotation.</title>
        <authorList>
            <consortium name="The Broad Institute Genomics Platform"/>
            <consortium name="The Broad Institute Genome Sequencing Center for Infectious Disease"/>
            <person name="Wu L."/>
            <person name="Ma J."/>
        </authorList>
    </citation>
    <scope>NUCLEOTIDE SEQUENCE [LARGE SCALE GENOMIC DNA]</scope>
    <source>
        <strain evidence="3">JCM 17666</strain>
    </source>
</reference>
<dbReference type="Pfam" id="PF13561">
    <property type="entry name" value="adh_short_C2"/>
    <property type="match status" value="1"/>
</dbReference>
<comment type="similarity">
    <text evidence="1">Belongs to the short-chain dehydrogenases/reductases (SDR) family.</text>
</comment>
<sequence>MPPLTDKIAIVTGASLPNGIGVAIARRLAQAGAGVLLVAEGTEEQLRARCDECRQAAPGARVEYGLFDLAAPGGAEGMVEHAAQRFGRVDILVNNAALRVSKDFGDYTRDDFDKVVAVNLAAPFFASQSVVPLMRRQGGGRIIHVASQLGKVALEQRALYGLTKAGVIHLAKSMACELGRDGIIVNSISPGPVNTQRAIDRMRADPALHRQLEADIPLGRSGSPEEIADVALFLATTAAAFLQGEDICVDGGYTAH</sequence>
<evidence type="ECO:0000313" key="2">
    <source>
        <dbReference type="EMBL" id="GAA4343608.1"/>
    </source>
</evidence>
<organism evidence="2 3">
    <name type="scientific">Pigmentiphaga soli</name>
    <dbReference type="NCBI Taxonomy" id="1007095"/>
    <lineage>
        <taxon>Bacteria</taxon>
        <taxon>Pseudomonadati</taxon>
        <taxon>Pseudomonadota</taxon>
        <taxon>Betaproteobacteria</taxon>
        <taxon>Burkholderiales</taxon>
        <taxon>Alcaligenaceae</taxon>
        <taxon>Pigmentiphaga</taxon>
    </lineage>
</organism>
<dbReference type="InterPro" id="IPR002347">
    <property type="entry name" value="SDR_fam"/>
</dbReference>
<evidence type="ECO:0000313" key="3">
    <source>
        <dbReference type="Proteomes" id="UP001501671"/>
    </source>
</evidence>
<evidence type="ECO:0000256" key="1">
    <source>
        <dbReference type="ARBA" id="ARBA00006484"/>
    </source>
</evidence>
<name>A0ABP8HSA4_9BURK</name>
<keyword evidence="3" id="KW-1185">Reference proteome</keyword>
<dbReference type="PRINTS" id="PR00080">
    <property type="entry name" value="SDRFAMILY"/>
</dbReference>
<accession>A0ABP8HSA4</accession>
<dbReference type="PRINTS" id="PR00081">
    <property type="entry name" value="GDHRDH"/>
</dbReference>